<evidence type="ECO:0000313" key="3">
    <source>
        <dbReference type="Proteomes" id="UP000593577"/>
    </source>
</evidence>
<proteinExistence type="predicted"/>
<dbReference type="PANTHER" id="PTHR13822">
    <property type="entry name" value="ATP SYNTHASE DELTA/EPSILON CHAIN"/>
    <property type="match status" value="1"/>
</dbReference>
<organism evidence="2 3">
    <name type="scientific">Gossypium aridum</name>
    <name type="common">American cotton</name>
    <name type="synonym">Erioxylum aridum</name>
    <dbReference type="NCBI Taxonomy" id="34290"/>
    <lineage>
        <taxon>Eukaryota</taxon>
        <taxon>Viridiplantae</taxon>
        <taxon>Streptophyta</taxon>
        <taxon>Embryophyta</taxon>
        <taxon>Tracheophyta</taxon>
        <taxon>Spermatophyta</taxon>
        <taxon>Magnoliopsida</taxon>
        <taxon>eudicotyledons</taxon>
        <taxon>Gunneridae</taxon>
        <taxon>Pentapetalae</taxon>
        <taxon>rosids</taxon>
        <taxon>malvids</taxon>
        <taxon>Malvales</taxon>
        <taxon>Malvaceae</taxon>
        <taxon>Malvoideae</taxon>
        <taxon>Gossypium</taxon>
    </lineage>
</organism>
<accession>A0A7J8YRF6</accession>
<dbReference type="Pfam" id="PF00401">
    <property type="entry name" value="ATP-synt_DE"/>
    <property type="match status" value="1"/>
</dbReference>
<dbReference type="AlphaFoldDB" id="A0A7J8YRF6"/>
<dbReference type="Proteomes" id="UP000593577">
    <property type="component" value="Unassembled WGS sequence"/>
</dbReference>
<dbReference type="GO" id="GO:0045259">
    <property type="term" value="C:proton-transporting ATP synthase complex"/>
    <property type="evidence" value="ECO:0007669"/>
    <property type="project" value="InterPro"/>
</dbReference>
<evidence type="ECO:0000259" key="1">
    <source>
        <dbReference type="Pfam" id="PF00401"/>
    </source>
</evidence>
<protein>
    <recommendedName>
        <fullName evidence="1">ATP synthase epsilon subunit C-terminal domain-containing protein</fullName>
    </recommendedName>
</protein>
<name>A0A7J8YRF6_GOSAI</name>
<reference evidence="2 3" key="1">
    <citation type="journal article" date="2019" name="Genome Biol. Evol.">
        <title>Insights into the evolution of the New World diploid cottons (Gossypium, subgenus Houzingenia) based on genome sequencing.</title>
        <authorList>
            <person name="Grover C.E."/>
            <person name="Arick M.A. 2nd"/>
            <person name="Thrash A."/>
            <person name="Conover J.L."/>
            <person name="Sanders W.S."/>
            <person name="Peterson D.G."/>
            <person name="Frelichowski J.E."/>
            <person name="Scheffler J.A."/>
            <person name="Scheffler B.E."/>
            <person name="Wendel J.F."/>
        </authorList>
    </citation>
    <scope>NUCLEOTIDE SEQUENCE [LARGE SCALE GENOMIC DNA]</scope>
    <source>
        <strain evidence="2">185</strain>
        <tissue evidence="2">Leaf</tissue>
    </source>
</reference>
<dbReference type="EMBL" id="JABFAA010349111">
    <property type="protein sequence ID" value="MBA0702105.1"/>
    <property type="molecule type" value="Genomic_DNA"/>
</dbReference>
<dbReference type="PANTHER" id="PTHR13822:SF10">
    <property type="entry name" value="ATP SYNTHASE EPSILON CHAIN, CHLOROPLASTIC"/>
    <property type="match status" value="1"/>
</dbReference>
<gene>
    <name evidence="2" type="ORF">Goari_022638</name>
</gene>
<dbReference type="InterPro" id="IPR001469">
    <property type="entry name" value="ATP_synth_F1_dsu/esu"/>
</dbReference>
<evidence type="ECO:0000313" key="2">
    <source>
        <dbReference type="EMBL" id="MBA0702105.1"/>
    </source>
</evidence>
<comment type="caution">
    <text evidence="2">The sequence shown here is derived from an EMBL/GenBank/DDBJ whole genome shotgun (WGS) entry which is preliminary data.</text>
</comment>
<sequence length="62" mass="6840">MSGFAIIGNNEITILVNDVEKGSDIDPQEAQQAFKIVEANLRKGEGKRQTIEANLALRRART</sequence>
<dbReference type="GO" id="GO:0046933">
    <property type="term" value="F:proton-transporting ATP synthase activity, rotational mechanism"/>
    <property type="evidence" value="ECO:0007669"/>
    <property type="project" value="InterPro"/>
</dbReference>
<dbReference type="Gene3D" id="6.10.140.480">
    <property type="match status" value="1"/>
</dbReference>
<dbReference type="InterPro" id="IPR020547">
    <property type="entry name" value="ATP_synth_F1_esu_C"/>
</dbReference>
<keyword evidence="3" id="KW-1185">Reference proteome</keyword>
<feature type="domain" description="ATP synthase epsilon subunit C-terminal" evidence="1">
    <location>
        <begin position="24"/>
        <end position="61"/>
    </location>
</feature>